<keyword evidence="1" id="KW-0472">Membrane</keyword>
<dbReference type="InterPro" id="IPR050834">
    <property type="entry name" value="Glycosyltransf_2"/>
</dbReference>
<dbReference type="PANTHER" id="PTHR43685">
    <property type="entry name" value="GLYCOSYLTRANSFERASE"/>
    <property type="match status" value="1"/>
</dbReference>
<feature type="transmembrane region" description="Helical" evidence="1">
    <location>
        <begin position="249"/>
        <end position="282"/>
    </location>
</feature>
<dbReference type="Gene3D" id="3.90.550.10">
    <property type="entry name" value="Spore Coat Polysaccharide Biosynthesis Protein SpsA, Chain A"/>
    <property type="match status" value="1"/>
</dbReference>
<evidence type="ECO:0000256" key="1">
    <source>
        <dbReference type="SAM" id="Phobius"/>
    </source>
</evidence>
<gene>
    <name evidence="3" type="ORF">LPB072_07050</name>
</gene>
<accession>A0A1D8NU61</accession>
<dbReference type="OrthoDB" id="1757142at2"/>
<sequence>MNSTPALPKVSLLIAVRNEGKHLARTLESVCAQDCPLHWLDVLVLDGNSSDDTVAIAEGFATRLPHLRVVNNPGLLSAAAWNLGLGLATAPLVSILSGHALLPVDYFSFLLKEATPARAGVGAKAVPHGDDERSALIASAFSGLLGNGGASFMASNRSGPVESIAFGCYWRHILQKAGGFDERIVRGQDWDLNLRLRAQGYELWYFPQREIQYFTRSNFRALWQRQYLAGKWKRYIHEKSRKPFLKRHLLPAFFVAGLGTSVLAALAWPPAGFIAACIVLTHQAVSMWQFQKTGLPWRLAPSFWWAVWLIHTGYGAGMITGFAVPIRQASKNSVSTRQ</sequence>
<dbReference type="GO" id="GO:0044010">
    <property type="term" value="P:single-species biofilm formation"/>
    <property type="evidence" value="ECO:0007669"/>
    <property type="project" value="TreeGrafter"/>
</dbReference>
<reference evidence="3 4" key="1">
    <citation type="submission" date="2016-10" db="EMBL/GenBank/DDBJ databases">
        <title>Hydorgenophaga sp. LPB0072 isolated from gastropod.</title>
        <authorList>
            <person name="Kim E."/>
            <person name="Yi H."/>
        </authorList>
    </citation>
    <scope>NUCLEOTIDE SEQUENCE [LARGE SCALE GENOMIC DNA]</scope>
    <source>
        <strain evidence="3 4">LPB0072</strain>
    </source>
</reference>
<dbReference type="Pfam" id="PF00535">
    <property type="entry name" value="Glycos_transf_2"/>
    <property type="match status" value="1"/>
</dbReference>
<dbReference type="InterPro" id="IPR001173">
    <property type="entry name" value="Glyco_trans_2-like"/>
</dbReference>
<keyword evidence="1" id="KW-1133">Transmembrane helix</keyword>
<dbReference type="EMBL" id="CP017476">
    <property type="protein sequence ID" value="AOW12637.1"/>
    <property type="molecule type" value="Genomic_DNA"/>
</dbReference>
<evidence type="ECO:0000313" key="4">
    <source>
        <dbReference type="Proteomes" id="UP000185680"/>
    </source>
</evidence>
<protein>
    <recommendedName>
        <fullName evidence="2">Glycosyltransferase 2-like domain-containing protein</fullName>
    </recommendedName>
</protein>
<evidence type="ECO:0000259" key="2">
    <source>
        <dbReference type="Pfam" id="PF00535"/>
    </source>
</evidence>
<dbReference type="InterPro" id="IPR029044">
    <property type="entry name" value="Nucleotide-diphossugar_trans"/>
</dbReference>
<feature type="transmembrane region" description="Helical" evidence="1">
    <location>
        <begin position="302"/>
        <end position="324"/>
    </location>
</feature>
<dbReference type="STRING" id="1763535.LPB072_07050"/>
<organism evidence="3 4">
    <name type="scientific">Hydrogenophaga crassostreae</name>
    <dbReference type="NCBI Taxonomy" id="1763535"/>
    <lineage>
        <taxon>Bacteria</taxon>
        <taxon>Pseudomonadati</taxon>
        <taxon>Pseudomonadota</taxon>
        <taxon>Betaproteobacteria</taxon>
        <taxon>Burkholderiales</taxon>
        <taxon>Comamonadaceae</taxon>
        <taxon>Hydrogenophaga</taxon>
    </lineage>
</organism>
<dbReference type="Proteomes" id="UP000185680">
    <property type="component" value="Chromosome"/>
</dbReference>
<dbReference type="SUPFAM" id="SSF53448">
    <property type="entry name" value="Nucleotide-diphospho-sugar transferases"/>
    <property type="match status" value="1"/>
</dbReference>
<evidence type="ECO:0000313" key="3">
    <source>
        <dbReference type="EMBL" id="AOW12637.1"/>
    </source>
</evidence>
<name>A0A1D8NU61_9BURK</name>
<dbReference type="AlphaFoldDB" id="A0A1D8NU61"/>
<keyword evidence="1" id="KW-0812">Transmembrane</keyword>
<feature type="domain" description="Glycosyltransferase 2-like" evidence="2">
    <location>
        <begin position="11"/>
        <end position="137"/>
    </location>
</feature>
<dbReference type="KEGG" id="hyl:LPB072_07050"/>
<dbReference type="PANTHER" id="PTHR43685:SF13">
    <property type="entry name" value="O ANTIGEN BIOSYNTHESIS RHAMNOSYLTRANSFERASE RFBN"/>
    <property type="match status" value="1"/>
</dbReference>
<dbReference type="RefSeq" id="WP_066093225.1">
    <property type="nucleotide sequence ID" value="NZ_CP017476.1"/>
</dbReference>
<proteinExistence type="predicted"/>